<keyword evidence="4" id="KW-1185">Reference proteome</keyword>
<dbReference type="InterPro" id="IPR036250">
    <property type="entry name" value="AcylCo_DH-like_C"/>
</dbReference>
<reference evidence="3 4" key="1">
    <citation type="submission" date="2014-03" db="EMBL/GenBank/DDBJ databases">
        <title>Draft genome of the hookworm Oesophagostomum dentatum.</title>
        <authorList>
            <person name="Mitreva M."/>
        </authorList>
    </citation>
    <scope>NUCLEOTIDE SEQUENCE [LARGE SCALE GENOMIC DNA]</scope>
    <source>
        <strain evidence="3 4">OD-Hann</strain>
    </source>
</reference>
<dbReference type="InterPro" id="IPR009075">
    <property type="entry name" value="AcylCo_DH/oxidase_C"/>
</dbReference>
<dbReference type="SUPFAM" id="SSF47203">
    <property type="entry name" value="Acyl-CoA dehydrogenase C-terminal domain-like"/>
    <property type="match status" value="1"/>
</dbReference>
<proteinExistence type="predicted"/>
<sequence length="90" mass="10161">MVRDAAHQLDADSIHKASLCAMAKLHATENCSQIVNQALQMFGGYGYLKDYPLQQYLRDLRVHEILEGTNEMMRLIIGRDLLSNENLALA</sequence>
<dbReference type="GO" id="GO:0005739">
    <property type="term" value="C:mitochondrion"/>
    <property type="evidence" value="ECO:0007669"/>
    <property type="project" value="TreeGrafter"/>
</dbReference>
<evidence type="ECO:0000259" key="2">
    <source>
        <dbReference type="Pfam" id="PF00441"/>
    </source>
</evidence>
<gene>
    <name evidence="3" type="ORF">OESDEN_02816</name>
</gene>
<feature type="domain" description="Acyl-CoA dehydrogenase/oxidase C-terminal" evidence="2">
    <location>
        <begin position="1"/>
        <end position="81"/>
    </location>
</feature>
<name>A0A0B1TP99_OESDE</name>
<dbReference type="GO" id="GO:0016627">
    <property type="term" value="F:oxidoreductase activity, acting on the CH-CH group of donors"/>
    <property type="evidence" value="ECO:0007669"/>
    <property type="project" value="InterPro"/>
</dbReference>
<evidence type="ECO:0000313" key="4">
    <source>
        <dbReference type="Proteomes" id="UP000053660"/>
    </source>
</evidence>
<dbReference type="AlphaFoldDB" id="A0A0B1TP99"/>
<dbReference type="PANTHER" id="PTHR43831">
    <property type="entry name" value="ISOBUTYRYL-COA DEHYDROGENASE"/>
    <property type="match status" value="1"/>
</dbReference>
<accession>A0A0B1TP99</accession>
<dbReference type="Pfam" id="PF00441">
    <property type="entry name" value="Acyl-CoA_dh_1"/>
    <property type="match status" value="1"/>
</dbReference>
<evidence type="ECO:0000256" key="1">
    <source>
        <dbReference type="ARBA" id="ARBA00022630"/>
    </source>
</evidence>
<protein>
    <submittedName>
        <fullName evidence="3">Acyl-CoA dehydrogenase protein</fullName>
    </submittedName>
</protein>
<organism evidence="3 4">
    <name type="scientific">Oesophagostomum dentatum</name>
    <name type="common">Nodular worm</name>
    <dbReference type="NCBI Taxonomy" id="61180"/>
    <lineage>
        <taxon>Eukaryota</taxon>
        <taxon>Metazoa</taxon>
        <taxon>Ecdysozoa</taxon>
        <taxon>Nematoda</taxon>
        <taxon>Chromadorea</taxon>
        <taxon>Rhabditida</taxon>
        <taxon>Rhabditina</taxon>
        <taxon>Rhabditomorpha</taxon>
        <taxon>Strongyloidea</taxon>
        <taxon>Strongylidae</taxon>
        <taxon>Oesophagostomum</taxon>
    </lineage>
</organism>
<dbReference type="OrthoDB" id="10254877at2759"/>
<dbReference type="EMBL" id="KN549496">
    <property type="protein sequence ID" value="KHJ97200.1"/>
    <property type="molecule type" value="Genomic_DNA"/>
</dbReference>
<dbReference type="Gene3D" id="1.20.140.10">
    <property type="entry name" value="Butyryl-CoA Dehydrogenase, subunit A, domain 3"/>
    <property type="match status" value="1"/>
</dbReference>
<dbReference type="PANTHER" id="PTHR43831:SF1">
    <property type="entry name" value="ISOBUTYRYL-COA DEHYDROGENASE, MITOCHONDRIAL"/>
    <property type="match status" value="1"/>
</dbReference>
<dbReference type="InterPro" id="IPR052547">
    <property type="entry name" value="Mito_Isobutyryl-CoADH"/>
</dbReference>
<dbReference type="Proteomes" id="UP000053660">
    <property type="component" value="Unassembled WGS sequence"/>
</dbReference>
<keyword evidence="1" id="KW-0285">Flavoprotein</keyword>
<evidence type="ECO:0000313" key="3">
    <source>
        <dbReference type="EMBL" id="KHJ97200.1"/>
    </source>
</evidence>